<keyword evidence="7" id="KW-1185">Reference proteome</keyword>
<dbReference type="Pfam" id="PF06687">
    <property type="entry name" value="SUR7"/>
    <property type="match status" value="1"/>
</dbReference>
<dbReference type="GO" id="GO:0005886">
    <property type="term" value="C:plasma membrane"/>
    <property type="evidence" value="ECO:0007669"/>
    <property type="project" value="InterPro"/>
</dbReference>
<proteinExistence type="predicted"/>
<protein>
    <submittedName>
        <fullName evidence="6">Pali-domain-containing protein</fullName>
    </submittedName>
</protein>
<dbReference type="Proteomes" id="UP000799118">
    <property type="component" value="Unassembled WGS sequence"/>
</dbReference>
<feature type="transmembrane region" description="Helical" evidence="5">
    <location>
        <begin position="115"/>
        <end position="139"/>
    </location>
</feature>
<keyword evidence="4 5" id="KW-0472">Membrane</keyword>
<name>A0A6A4IAH4_9AGAR</name>
<dbReference type="PANTHER" id="PTHR28013:SF3">
    <property type="entry name" value="PROTEIN DCV1-RELATED"/>
    <property type="match status" value="1"/>
</dbReference>
<dbReference type="GO" id="GO:0032153">
    <property type="term" value="C:cell division site"/>
    <property type="evidence" value="ECO:0007669"/>
    <property type="project" value="TreeGrafter"/>
</dbReference>
<evidence type="ECO:0000256" key="1">
    <source>
        <dbReference type="ARBA" id="ARBA00004141"/>
    </source>
</evidence>
<keyword evidence="3 5" id="KW-1133">Transmembrane helix</keyword>
<reference evidence="6" key="1">
    <citation type="journal article" date="2019" name="Environ. Microbiol.">
        <title>Fungal ecological strategies reflected in gene transcription - a case study of two litter decomposers.</title>
        <authorList>
            <person name="Barbi F."/>
            <person name="Kohler A."/>
            <person name="Barry K."/>
            <person name="Baskaran P."/>
            <person name="Daum C."/>
            <person name="Fauchery L."/>
            <person name="Ihrmark K."/>
            <person name="Kuo A."/>
            <person name="LaButti K."/>
            <person name="Lipzen A."/>
            <person name="Morin E."/>
            <person name="Grigoriev I.V."/>
            <person name="Henrissat B."/>
            <person name="Lindahl B."/>
            <person name="Martin F."/>
        </authorList>
    </citation>
    <scope>NUCLEOTIDE SEQUENCE</scope>
    <source>
        <strain evidence="6">JB14</strain>
    </source>
</reference>
<feature type="transmembrane region" description="Helical" evidence="5">
    <location>
        <begin position="86"/>
        <end position="109"/>
    </location>
</feature>
<evidence type="ECO:0000313" key="7">
    <source>
        <dbReference type="Proteomes" id="UP000799118"/>
    </source>
</evidence>
<gene>
    <name evidence="6" type="ORF">BT96DRAFT_772482</name>
</gene>
<feature type="non-terminal residue" evidence="6">
    <location>
        <position position="184"/>
    </location>
</feature>
<dbReference type="InterPro" id="IPR009571">
    <property type="entry name" value="SUR7/Rim9-like_fungi"/>
</dbReference>
<evidence type="ECO:0000313" key="6">
    <source>
        <dbReference type="EMBL" id="KAE9407020.1"/>
    </source>
</evidence>
<dbReference type="OrthoDB" id="2354757at2759"/>
<sequence length="184" mass="19275">MAAGPALPGLFLVFVAMVLLIFVCVSAPTWNAISFLDVPEGTTSIHFGILGFTGSQVHIGYRFPAALGLDTTTLNTDVLHNLTETLILYPIAAGLTGLGFLFGLCGASYHRAGTVLMTLTTSLALLVTLVVWVLEMALFGIARDRIRDQGINAQFGNANWIGLGALVALALGVCAGACGVFGRY</sequence>
<dbReference type="PANTHER" id="PTHR28013">
    <property type="entry name" value="PROTEIN DCV1-RELATED"/>
    <property type="match status" value="1"/>
</dbReference>
<comment type="subcellular location">
    <subcellularLocation>
        <location evidence="1">Membrane</location>
        <topology evidence="1">Multi-pass membrane protein</topology>
    </subcellularLocation>
</comment>
<dbReference type="AlphaFoldDB" id="A0A6A4IAH4"/>
<dbReference type="EMBL" id="ML769398">
    <property type="protein sequence ID" value="KAE9407020.1"/>
    <property type="molecule type" value="Genomic_DNA"/>
</dbReference>
<evidence type="ECO:0000256" key="5">
    <source>
        <dbReference type="SAM" id="Phobius"/>
    </source>
</evidence>
<dbReference type="InterPro" id="IPR051380">
    <property type="entry name" value="pH-response_reg_palI/RIM9"/>
</dbReference>
<feature type="transmembrane region" description="Helical" evidence="5">
    <location>
        <begin position="6"/>
        <end position="25"/>
    </location>
</feature>
<keyword evidence="2 5" id="KW-0812">Transmembrane</keyword>
<dbReference type="GO" id="GO:0035838">
    <property type="term" value="C:growing cell tip"/>
    <property type="evidence" value="ECO:0007669"/>
    <property type="project" value="TreeGrafter"/>
</dbReference>
<evidence type="ECO:0000256" key="3">
    <source>
        <dbReference type="ARBA" id="ARBA00022989"/>
    </source>
</evidence>
<accession>A0A6A4IAH4</accession>
<evidence type="ECO:0000256" key="4">
    <source>
        <dbReference type="ARBA" id="ARBA00023136"/>
    </source>
</evidence>
<feature type="transmembrane region" description="Helical" evidence="5">
    <location>
        <begin position="160"/>
        <end position="182"/>
    </location>
</feature>
<organism evidence="6 7">
    <name type="scientific">Gymnopus androsaceus JB14</name>
    <dbReference type="NCBI Taxonomy" id="1447944"/>
    <lineage>
        <taxon>Eukaryota</taxon>
        <taxon>Fungi</taxon>
        <taxon>Dikarya</taxon>
        <taxon>Basidiomycota</taxon>
        <taxon>Agaricomycotina</taxon>
        <taxon>Agaricomycetes</taxon>
        <taxon>Agaricomycetidae</taxon>
        <taxon>Agaricales</taxon>
        <taxon>Marasmiineae</taxon>
        <taxon>Omphalotaceae</taxon>
        <taxon>Gymnopus</taxon>
    </lineage>
</organism>
<evidence type="ECO:0000256" key="2">
    <source>
        <dbReference type="ARBA" id="ARBA00022692"/>
    </source>
</evidence>